<dbReference type="AlphaFoldDB" id="A0A0D0NW09"/>
<dbReference type="Pfam" id="PF04417">
    <property type="entry name" value="DUF501"/>
    <property type="match status" value="1"/>
</dbReference>
<dbReference type="Proteomes" id="UP000032066">
    <property type="component" value="Unassembled WGS sequence"/>
</dbReference>
<name>A0A0D0NW09_KITGR</name>
<dbReference type="PANTHER" id="PTHR37163:SF1">
    <property type="entry name" value="DUF501 DOMAIN-CONTAINING PROTEIN"/>
    <property type="match status" value="1"/>
</dbReference>
<dbReference type="EMBL" id="JXZB01000004">
    <property type="protein sequence ID" value="KIQ63421.1"/>
    <property type="molecule type" value="Genomic_DNA"/>
</dbReference>
<organism evidence="1 2">
    <name type="scientific">Kitasatospora griseola</name>
    <name type="common">Streptomyces griseolosporeus</name>
    <dbReference type="NCBI Taxonomy" id="2064"/>
    <lineage>
        <taxon>Bacteria</taxon>
        <taxon>Bacillati</taxon>
        <taxon>Actinomycetota</taxon>
        <taxon>Actinomycetes</taxon>
        <taxon>Kitasatosporales</taxon>
        <taxon>Streptomycetaceae</taxon>
        <taxon>Kitasatospora</taxon>
    </lineage>
</organism>
<accession>A0A0D0NW09</accession>
<dbReference type="PANTHER" id="PTHR37163">
    <property type="entry name" value="CONSERVED PROTEIN"/>
    <property type="match status" value="1"/>
</dbReference>
<sequence length="218" mass="22982">MSNQNPPVSDHDVAAIAAQLGRVPRGLRAVAHRCPCGNPDVVETAPRLPDGTPFPTLYYLTCPKAASLIGTLEADGVMKEQSARLAEDPELAAAYRAAHEDYIARRDAIEVLEGFPSAGGMPDRVKCLHVLVGHSLAAGEGVNPLGDEAIGMLEDWWAKGPCVSPAEVEAAGERVVRNRAKAEDHAAVIAAKEALTAERAAARKAAEDAEDTMEGDES</sequence>
<dbReference type="OrthoDB" id="13546at2"/>
<evidence type="ECO:0000313" key="1">
    <source>
        <dbReference type="EMBL" id="KIQ63421.1"/>
    </source>
</evidence>
<keyword evidence="2" id="KW-1185">Reference proteome</keyword>
<dbReference type="PATRIC" id="fig|2064.6.peg.6917"/>
<reference evidence="1 2" key="1">
    <citation type="submission" date="2015-02" db="EMBL/GenBank/DDBJ databases">
        <title>Draft genome sequence of Kitasatospora griseola MF730-N6, a bafilomycin, terpentecin and satosporin producer.</title>
        <authorList>
            <person name="Arens J.C."/>
            <person name="Haltli B."/>
            <person name="Kerr R.G."/>
        </authorList>
    </citation>
    <scope>NUCLEOTIDE SEQUENCE [LARGE SCALE GENOMIC DNA]</scope>
    <source>
        <strain evidence="1 2">MF730-N6</strain>
    </source>
</reference>
<gene>
    <name evidence="1" type="ORF">TR51_32690</name>
</gene>
<dbReference type="STRING" id="2064.TR51_32690"/>
<comment type="caution">
    <text evidence="1">The sequence shown here is derived from an EMBL/GenBank/DDBJ whole genome shotgun (WGS) entry which is preliminary data.</text>
</comment>
<proteinExistence type="predicted"/>
<evidence type="ECO:0000313" key="2">
    <source>
        <dbReference type="Proteomes" id="UP000032066"/>
    </source>
</evidence>
<protein>
    <submittedName>
        <fullName evidence="1">Ppx/GppA phosphatase</fullName>
    </submittedName>
</protein>
<dbReference type="InterPro" id="IPR007511">
    <property type="entry name" value="DUF501"/>
</dbReference>